<comment type="caution">
    <text evidence="2">The sequence shown here is derived from an EMBL/GenBank/DDBJ whole genome shotgun (WGS) entry which is preliminary data.</text>
</comment>
<gene>
    <name evidence="2" type="ORF">F7O44_00445</name>
</gene>
<sequence length="297" mass="31882">MSRSSDDVNEMRSFPVIDDATAEVILSGDTVAPEHSSLAEAARAIRRTADQPVRPSAELARRMASGQFHDVAAARYPARRRGWVRDIVAAAGPRARWAAGVAIVFTGLSGAVAAGAFPDAVQDRVQTVVEAVTPIKFTDGEHTGGEIAENETGDITEAPGKNPAGSPDGSGPEDPGEHGRENRPEDPGEHGRENRPEDPGEHGRENRPEDPGGHGRENRPEDPGEHGRENRPEDPGEHGRENRPEDPGEHGRENRPEDPGEHGRENRPAGSEENGRQNQGGIPESPPHKTDRPDRGS</sequence>
<evidence type="ECO:0000256" key="1">
    <source>
        <dbReference type="SAM" id="MobiDB-lite"/>
    </source>
</evidence>
<name>A0A7K3LX03_9ACTN</name>
<dbReference type="RefSeq" id="WP_162448240.1">
    <property type="nucleotide sequence ID" value="NZ_WLZY01000001.1"/>
</dbReference>
<evidence type="ECO:0000313" key="2">
    <source>
        <dbReference type="EMBL" id="NDL55533.1"/>
    </source>
</evidence>
<reference evidence="2 3" key="1">
    <citation type="submission" date="2019-11" db="EMBL/GenBank/DDBJ databases">
        <authorList>
            <person name="Li X.-J."/>
            <person name="Feng X.-M."/>
        </authorList>
    </citation>
    <scope>NUCLEOTIDE SEQUENCE [LARGE SCALE GENOMIC DNA]</scope>
    <source>
        <strain evidence="2 3">XMNu-373</strain>
    </source>
</reference>
<keyword evidence="3" id="KW-1185">Reference proteome</keyword>
<organism evidence="2 3">
    <name type="scientific">Phytoactinopolyspora mesophila</name>
    <dbReference type="NCBI Taxonomy" id="2650750"/>
    <lineage>
        <taxon>Bacteria</taxon>
        <taxon>Bacillati</taxon>
        <taxon>Actinomycetota</taxon>
        <taxon>Actinomycetes</taxon>
        <taxon>Jiangellales</taxon>
        <taxon>Jiangellaceae</taxon>
        <taxon>Phytoactinopolyspora</taxon>
    </lineage>
</organism>
<dbReference type="AlphaFoldDB" id="A0A7K3LX03"/>
<feature type="compositionally biased region" description="Low complexity" evidence="1">
    <location>
        <begin position="163"/>
        <end position="173"/>
    </location>
</feature>
<feature type="compositionally biased region" description="Basic and acidic residues" evidence="1">
    <location>
        <begin position="286"/>
        <end position="297"/>
    </location>
</feature>
<feature type="compositionally biased region" description="Basic and acidic residues" evidence="1">
    <location>
        <begin position="175"/>
        <end position="267"/>
    </location>
</feature>
<dbReference type="EMBL" id="WLZY01000001">
    <property type="protein sequence ID" value="NDL55533.1"/>
    <property type="molecule type" value="Genomic_DNA"/>
</dbReference>
<feature type="region of interest" description="Disordered" evidence="1">
    <location>
        <begin position="137"/>
        <end position="297"/>
    </location>
</feature>
<accession>A0A7K3LX03</accession>
<proteinExistence type="predicted"/>
<dbReference type="Proteomes" id="UP000460435">
    <property type="component" value="Unassembled WGS sequence"/>
</dbReference>
<protein>
    <submittedName>
        <fullName evidence="2">Uncharacterized protein</fullName>
    </submittedName>
</protein>
<evidence type="ECO:0000313" key="3">
    <source>
        <dbReference type="Proteomes" id="UP000460435"/>
    </source>
</evidence>